<dbReference type="EMBL" id="QMFY01000018">
    <property type="protein sequence ID" value="RAV98370.1"/>
    <property type="molecule type" value="Genomic_DNA"/>
</dbReference>
<feature type="domain" description="DUF4412" evidence="1">
    <location>
        <begin position="3"/>
        <end position="138"/>
    </location>
</feature>
<comment type="caution">
    <text evidence="2">The sequence shown here is derived from an EMBL/GenBank/DDBJ whole genome shotgun (WGS) entry which is preliminary data.</text>
</comment>
<keyword evidence="3" id="KW-1185">Reference proteome</keyword>
<name>A0A364XX76_9BACT</name>
<dbReference type="InterPro" id="IPR025524">
    <property type="entry name" value="DUF4412"/>
</dbReference>
<proteinExistence type="predicted"/>
<evidence type="ECO:0000259" key="1">
    <source>
        <dbReference type="Pfam" id="PF14371"/>
    </source>
</evidence>
<dbReference type="Proteomes" id="UP000251889">
    <property type="component" value="Unassembled WGS sequence"/>
</dbReference>
<sequence length="147" mass="16749">MLYLKDKDKVYSINHDAKTFSVLPNGEKGAVEKDAKVTKTTETKKILNYNCSKYVIESEINGKKFSHIVWATNEIKNIDYKSFSKHRYQGSKVFSFEKIDGVPLLMEINSKEGKMTMEAVQLKEQTLPAEEFVVPAAYKEVPPAFGF</sequence>
<protein>
    <recommendedName>
        <fullName evidence="1">DUF4412 domain-containing protein</fullName>
    </recommendedName>
</protein>
<accession>A0A364XX76</accession>
<reference evidence="2 3" key="1">
    <citation type="submission" date="2018-06" db="EMBL/GenBank/DDBJ databases">
        <title>Chryseolinea flavus sp. nov., a member of the phylum Bacteroidetes isolated from soil.</title>
        <authorList>
            <person name="Li Y."/>
            <person name="Wang J."/>
        </authorList>
    </citation>
    <scope>NUCLEOTIDE SEQUENCE [LARGE SCALE GENOMIC DNA]</scope>
    <source>
        <strain evidence="2 3">SDU1-6</strain>
    </source>
</reference>
<evidence type="ECO:0000313" key="3">
    <source>
        <dbReference type="Proteomes" id="UP000251889"/>
    </source>
</evidence>
<dbReference type="AlphaFoldDB" id="A0A364XX76"/>
<organism evidence="2 3">
    <name type="scientific">Pseudochryseolinea flava</name>
    <dbReference type="NCBI Taxonomy" id="2059302"/>
    <lineage>
        <taxon>Bacteria</taxon>
        <taxon>Pseudomonadati</taxon>
        <taxon>Bacteroidota</taxon>
        <taxon>Cytophagia</taxon>
        <taxon>Cytophagales</taxon>
        <taxon>Fulvivirgaceae</taxon>
        <taxon>Pseudochryseolinea</taxon>
    </lineage>
</organism>
<gene>
    <name evidence="2" type="ORF">DQQ10_23865</name>
</gene>
<evidence type="ECO:0000313" key="2">
    <source>
        <dbReference type="EMBL" id="RAV98370.1"/>
    </source>
</evidence>
<dbReference type="Pfam" id="PF14371">
    <property type="entry name" value="DUF4412"/>
    <property type="match status" value="1"/>
</dbReference>